<dbReference type="AlphaFoldDB" id="A0A136KFY9"/>
<reference evidence="2 3" key="1">
    <citation type="submission" date="2015-02" db="EMBL/GenBank/DDBJ databases">
        <title>Improved understanding of the partial-nitritation anammox process through 23 genomes representing the majority of the microbial community.</title>
        <authorList>
            <person name="Speth D.R."/>
            <person name="In T Zandt M."/>
            <person name="Guerrero Cruz S."/>
            <person name="Jetten M.S."/>
            <person name="Dutilh B.E."/>
        </authorList>
    </citation>
    <scope>NUCLEOTIDE SEQUENCE [LARGE SCALE GENOMIC DNA]</scope>
    <source>
        <strain evidence="2">OLB21</strain>
    </source>
</reference>
<protein>
    <submittedName>
        <fullName evidence="2">Bacterial SH3 domain protein</fullName>
    </submittedName>
</protein>
<dbReference type="EMBL" id="JYPD01000025">
    <property type="protein sequence ID" value="KXK08335.1"/>
    <property type="molecule type" value="Genomic_DNA"/>
</dbReference>
<feature type="domain" description="SH3b" evidence="1">
    <location>
        <begin position="227"/>
        <end position="289"/>
    </location>
</feature>
<dbReference type="Pfam" id="PF08239">
    <property type="entry name" value="SH3_3"/>
    <property type="match status" value="1"/>
</dbReference>
<evidence type="ECO:0000313" key="2">
    <source>
        <dbReference type="EMBL" id="KXK08335.1"/>
    </source>
</evidence>
<name>A0A136KFY9_9BACT</name>
<dbReference type="Gene3D" id="2.30.30.40">
    <property type="entry name" value="SH3 Domains"/>
    <property type="match status" value="1"/>
</dbReference>
<comment type="caution">
    <text evidence="2">The sequence shown here is derived from an EMBL/GenBank/DDBJ whole genome shotgun (WGS) entry which is preliminary data.</text>
</comment>
<organism evidence="2 3">
    <name type="scientific">candidate division WS6 bacterium OLB21</name>
    <dbReference type="NCBI Taxonomy" id="1617427"/>
    <lineage>
        <taxon>Bacteria</taxon>
        <taxon>Candidatus Dojkabacteria</taxon>
    </lineage>
</organism>
<dbReference type="Proteomes" id="UP000070449">
    <property type="component" value="Unassembled WGS sequence"/>
</dbReference>
<sequence>MFEDESEKPIVIAYLTPEGESDFSVEALERIKDLASTIANRNSVDPSLIEARDVQFVAKQGEAIKLRSRKLTGRWERSVTAISDFVKDNYNPVPKQISFAVDSVSLPSEAVNYGDNVLMNITIRNTGQDIYYQGQEADPIISKVSSEPSKFFLNQIWLSQTQAAIGLDNAIIRPGETGTYQVRIGVPLFFGEIVETFELADSLGRTYPDSRFDLKLQVNRPDREVVEITQTETGQLNVRENPNGSAPISGRVTPGQRFFVIERTTNGWIKLDLGDNKTGWVVASYTRVV</sequence>
<dbReference type="InterPro" id="IPR003646">
    <property type="entry name" value="SH3-like_bac-type"/>
</dbReference>
<dbReference type="STRING" id="1617427.UZ20_WS6002000864"/>
<evidence type="ECO:0000259" key="1">
    <source>
        <dbReference type="PROSITE" id="PS51781"/>
    </source>
</evidence>
<dbReference type="PROSITE" id="PS51781">
    <property type="entry name" value="SH3B"/>
    <property type="match status" value="1"/>
</dbReference>
<proteinExistence type="predicted"/>
<gene>
    <name evidence="2" type="ORF">UZ20_WS6002000864</name>
</gene>
<accession>A0A136KFY9</accession>
<evidence type="ECO:0000313" key="3">
    <source>
        <dbReference type="Proteomes" id="UP000070449"/>
    </source>
</evidence>